<reference evidence="2 3" key="1">
    <citation type="journal article" date="2010" name="Stand. Genomic Sci.">
        <title>Complete genome sequence of Cellulophaga algicola type strain (IC166).</title>
        <authorList>
            <person name="Abt B."/>
            <person name="Lu M."/>
            <person name="Misra M."/>
            <person name="Han C."/>
            <person name="Nolan M."/>
            <person name="Lucas S."/>
            <person name="Hammon N."/>
            <person name="Deshpande S."/>
            <person name="Cheng J.F."/>
            <person name="Tapia R."/>
            <person name="Goodwin L."/>
            <person name="Pitluck S."/>
            <person name="Liolios K."/>
            <person name="Pagani I."/>
            <person name="Ivanova N."/>
            <person name="Mavromatis K."/>
            <person name="Ovchinikova G."/>
            <person name="Pati A."/>
            <person name="Chen A."/>
            <person name="Palaniappan K."/>
            <person name="Land M."/>
            <person name="Hauser L."/>
            <person name="Chang Y.J."/>
            <person name="Jeffries C.D."/>
            <person name="Detter J.C."/>
            <person name="Brambilla E."/>
            <person name="Rohde M."/>
            <person name="Tindall B.J."/>
            <person name="Goker M."/>
            <person name="Woyke T."/>
            <person name="Bristow J."/>
            <person name="Eisen J.A."/>
            <person name="Markowitz V."/>
            <person name="Hugenholtz P."/>
            <person name="Kyrpides N.C."/>
            <person name="Klenk H.P."/>
            <person name="Lapidus A."/>
        </authorList>
    </citation>
    <scope>NUCLEOTIDE SEQUENCE [LARGE SCALE GENOMIC DNA]</scope>
    <source>
        <strain evidence="3">DSM 14237 / IC166 / ACAM 630</strain>
    </source>
</reference>
<keyword evidence="1" id="KW-0732">Signal</keyword>
<evidence type="ECO:0000313" key="2">
    <source>
        <dbReference type="EMBL" id="ADV48387.1"/>
    </source>
</evidence>
<evidence type="ECO:0000256" key="1">
    <source>
        <dbReference type="SAM" id="SignalP"/>
    </source>
</evidence>
<dbReference type="EMBL" id="CP002453">
    <property type="protein sequence ID" value="ADV48387.1"/>
    <property type="molecule type" value="Genomic_DNA"/>
</dbReference>
<dbReference type="KEGG" id="cao:Celal_1062"/>
<organism evidence="2 3">
    <name type="scientific">Cellulophaga algicola (strain DSM 14237 / IC166 / ACAM 630)</name>
    <dbReference type="NCBI Taxonomy" id="688270"/>
    <lineage>
        <taxon>Bacteria</taxon>
        <taxon>Pseudomonadati</taxon>
        <taxon>Bacteroidota</taxon>
        <taxon>Flavobacteriia</taxon>
        <taxon>Flavobacteriales</taxon>
        <taxon>Flavobacteriaceae</taxon>
        <taxon>Cellulophaga</taxon>
    </lineage>
</organism>
<proteinExistence type="predicted"/>
<dbReference type="Proteomes" id="UP000008634">
    <property type="component" value="Chromosome"/>
</dbReference>
<dbReference type="HOGENOM" id="CLU_2521540_0_0_10"/>
<gene>
    <name evidence="2" type="ordered locus">Celal_1062</name>
</gene>
<feature type="chain" id="PRO_5003212770" evidence="1">
    <location>
        <begin position="22"/>
        <end position="84"/>
    </location>
</feature>
<accession>E6X5M1</accession>
<feature type="signal peptide" evidence="1">
    <location>
        <begin position="1"/>
        <end position="21"/>
    </location>
</feature>
<keyword evidence="3" id="KW-1185">Reference proteome</keyword>
<dbReference type="RefSeq" id="WP_013549874.1">
    <property type="nucleotide sequence ID" value="NC_014934.1"/>
</dbReference>
<sequence>MRKLFLICSLFVGLSSFTPKSVETSNNYEISVSDASNEYFLYSCTATVYYEGRAVTSFTAYGSTASGACSVAGSRARSFISALN</sequence>
<dbReference type="STRING" id="688270.Celal_1062"/>
<protein>
    <submittedName>
        <fullName evidence="2">Uncharacterized protein</fullName>
    </submittedName>
</protein>
<dbReference type="AlphaFoldDB" id="E6X5M1"/>
<evidence type="ECO:0000313" key="3">
    <source>
        <dbReference type="Proteomes" id="UP000008634"/>
    </source>
</evidence>
<name>E6X5M1_CELAD</name>